<evidence type="ECO:0000256" key="2">
    <source>
        <dbReference type="SAM" id="SignalP"/>
    </source>
</evidence>
<reference evidence="3 4" key="1">
    <citation type="submission" date="2017-03" db="EMBL/GenBank/DDBJ databases">
        <authorList>
            <person name="Safronova V.I."/>
            <person name="Sazanova A.L."/>
            <person name="Chirak E.R."/>
        </authorList>
    </citation>
    <scope>NUCLEOTIDE SEQUENCE [LARGE SCALE GENOMIC DNA]</scope>
    <source>
        <strain evidence="3 4">Opo-243</strain>
    </source>
</reference>
<dbReference type="AlphaFoldDB" id="A0A4Q1VS68"/>
<feature type="compositionally biased region" description="Low complexity" evidence="1">
    <location>
        <begin position="18"/>
        <end position="56"/>
    </location>
</feature>
<sequence>MNIRIVCGALVLAASIATAQPTSSQTQSTDPATSAPKPAAATPATDAAKPNTNTNPTKHRYWRHRGGSHPHFGSRRVRT</sequence>
<evidence type="ECO:0000313" key="3">
    <source>
        <dbReference type="EMBL" id="RXT54323.1"/>
    </source>
</evidence>
<feature type="chain" id="PRO_5020319374" evidence="2">
    <location>
        <begin position="20"/>
        <end position="79"/>
    </location>
</feature>
<evidence type="ECO:0000313" key="4">
    <source>
        <dbReference type="Proteomes" id="UP000290819"/>
    </source>
</evidence>
<name>A0A4Q1VS68_9BRAD</name>
<gene>
    <name evidence="3" type="ORF">B5V03_01110</name>
</gene>
<dbReference type="EMBL" id="MZXW01000004">
    <property type="protein sequence ID" value="RXT54323.1"/>
    <property type="molecule type" value="Genomic_DNA"/>
</dbReference>
<dbReference type="Proteomes" id="UP000290819">
    <property type="component" value="Unassembled WGS sequence"/>
</dbReference>
<organism evidence="3 4">
    <name type="scientific">Bradyrhizobium betae</name>
    <dbReference type="NCBI Taxonomy" id="244734"/>
    <lineage>
        <taxon>Bacteria</taxon>
        <taxon>Pseudomonadati</taxon>
        <taxon>Pseudomonadota</taxon>
        <taxon>Alphaproteobacteria</taxon>
        <taxon>Hyphomicrobiales</taxon>
        <taxon>Nitrobacteraceae</taxon>
        <taxon>Bradyrhizobium</taxon>
    </lineage>
</organism>
<protein>
    <submittedName>
        <fullName evidence="3">Uncharacterized protein</fullName>
    </submittedName>
</protein>
<feature type="signal peptide" evidence="2">
    <location>
        <begin position="1"/>
        <end position="19"/>
    </location>
</feature>
<keyword evidence="2" id="KW-0732">Signal</keyword>
<feature type="compositionally biased region" description="Basic residues" evidence="1">
    <location>
        <begin position="57"/>
        <end position="79"/>
    </location>
</feature>
<comment type="caution">
    <text evidence="3">The sequence shown here is derived from an EMBL/GenBank/DDBJ whole genome shotgun (WGS) entry which is preliminary data.</text>
</comment>
<dbReference type="RefSeq" id="WP_129267434.1">
    <property type="nucleotide sequence ID" value="NZ_MZXW01000004.1"/>
</dbReference>
<evidence type="ECO:0000256" key="1">
    <source>
        <dbReference type="SAM" id="MobiDB-lite"/>
    </source>
</evidence>
<proteinExistence type="predicted"/>
<keyword evidence="4" id="KW-1185">Reference proteome</keyword>
<accession>A0A4Q1VS68</accession>
<feature type="region of interest" description="Disordered" evidence="1">
    <location>
        <begin position="18"/>
        <end position="79"/>
    </location>
</feature>